<evidence type="ECO:0000313" key="2">
    <source>
        <dbReference type="Proteomes" id="UP001153076"/>
    </source>
</evidence>
<dbReference type="Proteomes" id="UP001153076">
    <property type="component" value="Unassembled WGS sequence"/>
</dbReference>
<organism evidence="1 2">
    <name type="scientific">Carnegiea gigantea</name>
    <dbReference type="NCBI Taxonomy" id="171969"/>
    <lineage>
        <taxon>Eukaryota</taxon>
        <taxon>Viridiplantae</taxon>
        <taxon>Streptophyta</taxon>
        <taxon>Embryophyta</taxon>
        <taxon>Tracheophyta</taxon>
        <taxon>Spermatophyta</taxon>
        <taxon>Magnoliopsida</taxon>
        <taxon>eudicotyledons</taxon>
        <taxon>Gunneridae</taxon>
        <taxon>Pentapetalae</taxon>
        <taxon>Caryophyllales</taxon>
        <taxon>Cactineae</taxon>
        <taxon>Cactaceae</taxon>
        <taxon>Cactoideae</taxon>
        <taxon>Echinocereeae</taxon>
        <taxon>Carnegiea</taxon>
    </lineage>
</organism>
<reference evidence="1" key="1">
    <citation type="submission" date="2022-04" db="EMBL/GenBank/DDBJ databases">
        <title>Carnegiea gigantea Genome sequencing and assembly v2.</title>
        <authorList>
            <person name="Copetti D."/>
            <person name="Sanderson M.J."/>
            <person name="Burquez A."/>
            <person name="Wojciechowski M.F."/>
        </authorList>
    </citation>
    <scope>NUCLEOTIDE SEQUENCE</scope>
    <source>
        <strain evidence="1">SGP5-SGP5p</strain>
        <tissue evidence="1">Aerial part</tissue>
    </source>
</reference>
<accession>A0A9Q1KLJ4</accession>
<proteinExistence type="predicted"/>
<protein>
    <submittedName>
        <fullName evidence="1">Uncharacterized protein</fullName>
    </submittedName>
</protein>
<dbReference type="EMBL" id="JAKOGI010000075">
    <property type="protein sequence ID" value="KAJ8445628.1"/>
    <property type="molecule type" value="Genomic_DNA"/>
</dbReference>
<evidence type="ECO:0000313" key="1">
    <source>
        <dbReference type="EMBL" id="KAJ8445628.1"/>
    </source>
</evidence>
<sequence length="200" mass="22547">MAGFFLRDAASPPPDGARRQLPLALEWRPRSQRPSTSLLLALHKIERKSGQNQRRKLTNIGTTSTLGKVLKDQKTHRGKEEIVRKKLQLREPIQRFPVTRLALPPLRALHGLYGLSNEPGDRPRLIVLPYAELEVVGYLSLLGCGFPKGSGMFPQPDSRRTKKKSYFQCFTFDFFSMAVMKLGLLLKQHYPKSPASLGAL</sequence>
<gene>
    <name evidence="1" type="ORF">Cgig2_018569</name>
</gene>
<keyword evidence="2" id="KW-1185">Reference proteome</keyword>
<comment type="caution">
    <text evidence="1">The sequence shown here is derived from an EMBL/GenBank/DDBJ whole genome shotgun (WGS) entry which is preliminary data.</text>
</comment>
<dbReference type="AlphaFoldDB" id="A0A9Q1KLJ4"/>
<name>A0A9Q1KLJ4_9CARY</name>